<dbReference type="HOGENOM" id="CLU_604844_0_0_1"/>
<dbReference type="PaxDb" id="35128-Thapsdraft856"/>
<dbReference type="KEGG" id="tps:THAPSDRAFT_bd856"/>
<feature type="chain" id="PRO_5002874198" evidence="2">
    <location>
        <begin position="19"/>
        <end position="453"/>
    </location>
</feature>
<accession>B8LEF7</accession>
<dbReference type="InParanoid" id="B8LEF7"/>
<feature type="signal peptide" evidence="2">
    <location>
        <begin position="1"/>
        <end position="18"/>
    </location>
</feature>
<evidence type="ECO:0000313" key="4">
    <source>
        <dbReference type="Proteomes" id="UP000001449"/>
    </source>
</evidence>
<dbReference type="AlphaFoldDB" id="B8LEF7"/>
<evidence type="ECO:0000256" key="1">
    <source>
        <dbReference type="SAM" id="MobiDB-lite"/>
    </source>
</evidence>
<evidence type="ECO:0000313" key="3">
    <source>
        <dbReference type="EMBL" id="EED86285.1"/>
    </source>
</evidence>
<organism evidence="3 4">
    <name type="scientific">Thalassiosira pseudonana</name>
    <name type="common">Marine diatom</name>
    <name type="synonym">Cyclotella nana</name>
    <dbReference type="NCBI Taxonomy" id="35128"/>
    <lineage>
        <taxon>Eukaryota</taxon>
        <taxon>Sar</taxon>
        <taxon>Stramenopiles</taxon>
        <taxon>Ochrophyta</taxon>
        <taxon>Bacillariophyta</taxon>
        <taxon>Coscinodiscophyceae</taxon>
        <taxon>Thalassiosirophycidae</taxon>
        <taxon>Thalassiosirales</taxon>
        <taxon>Thalassiosiraceae</taxon>
        <taxon>Thalassiosira</taxon>
    </lineage>
</organism>
<feature type="compositionally biased region" description="Polar residues" evidence="1">
    <location>
        <begin position="37"/>
        <end position="60"/>
    </location>
</feature>
<dbReference type="GeneID" id="7447746"/>
<feature type="region of interest" description="Disordered" evidence="1">
    <location>
        <begin position="37"/>
        <end position="71"/>
    </location>
</feature>
<proteinExistence type="predicted"/>
<dbReference type="RefSeq" id="XP_002297415.1">
    <property type="nucleotide sequence ID" value="XM_002297379.1"/>
</dbReference>
<keyword evidence="2" id="KW-0732">Signal</keyword>
<gene>
    <name evidence="3" type="ORF">THAPSDRAFT_bd856</name>
</gene>
<dbReference type="EMBL" id="DS999440">
    <property type="protein sequence ID" value="EED86285.1"/>
    <property type="molecule type" value="Genomic_DNA"/>
</dbReference>
<protein>
    <submittedName>
        <fullName evidence="3">Uncharacterized protein</fullName>
    </submittedName>
</protein>
<reference evidence="3 4" key="2">
    <citation type="journal article" date="2008" name="Nature">
        <title>The Phaeodactylum genome reveals the evolutionary history of diatom genomes.</title>
        <authorList>
            <person name="Bowler C."/>
            <person name="Allen A.E."/>
            <person name="Badger J.H."/>
            <person name="Grimwood J."/>
            <person name="Jabbari K."/>
            <person name="Kuo A."/>
            <person name="Maheswari U."/>
            <person name="Martens C."/>
            <person name="Maumus F."/>
            <person name="Otillar R.P."/>
            <person name="Rayko E."/>
            <person name="Salamov A."/>
            <person name="Vandepoele K."/>
            <person name="Beszteri B."/>
            <person name="Gruber A."/>
            <person name="Heijde M."/>
            <person name="Katinka M."/>
            <person name="Mock T."/>
            <person name="Valentin K."/>
            <person name="Verret F."/>
            <person name="Berges J.A."/>
            <person name="Brownlee C."/>
            <person name="Cadoret J.P."/>
            <person name="Chiovitti A."/>
            <person name="Choi C.J."/>
            <person name="Coesel S."/>
            <person name="De Martino A."/>
            <person name="Detter J.C."/>
            <person name="Durkin C."/>
            <person name="Falciatore A."/>
            <person name="Fournet J."/>
            <person name="Haruta M."/>
            <person name="Huysman M.J."/>
            <person name="Jenkins B.D."/>
            <person name="Jiroutova K."/>
            <person name="Jorgensen R.E."/>
            <person name="Joubert Y."/>
            <person name="Kaplan A."/>
            <person name="Kroger N."/>
            <person name="Kroth P.G."/>
            <person name="La Roche J."/>
            <person name="Lindquist E."/>
            <person name="Lommer M."/>
            <person name="Martin-Jezequel V."/>
            <person name="Lopez P.J."/>
            <person name="Lucas S."/>
            <person name="Mangogna M."/>
            <person name="McGinnis K."/>
            <person name="Medlin L.K."/>
            <person name="Montsant A."/>
            <person name="Oudot-Le Secq M.P."/>
            <person name="Napoli C."/>
            <person name="Obornik M."/>
            <person name="Parker M.S."/>
            <person name="Petit J.L."/>
            <person name="Porcel B.M."/>
            <person name="Poulsen N."/>
            <person name="Robison M."/>
            <person name="Rychlewski L."/>
            <person name="Rynearson T.A."/>
            <person name="Schmutz J."/>
            <person name="Shapiro H."/>
            <person name="Siaut M."/>
            <person name="Stanley M."/>
            <person name="Sussman M.R."/>
            <person name="Taylor A.R."/>
            <person name="Vardi A."/>
            <person name="von Dassow P."/>
            <person name="Vyverman W."/>
            <person name="Willis A."/>
            <person name="Wyrwicz L.S."/>
            <person name="Rokhsar D.S."/>
            <person name="Weissenbach J."/>
            <person name="Armbrust E.V."/>
            <person name="Green B.R."/>
            <person name="Van de Peer Y."/>
            <person name="Grigoriev I.V."/>
        </authorList>
    </citation>
    <scope>NUCLEOTIDE SEQUENCE [LARGE SCALE GENOMIC DNA]</scope>
    <source>
        <strain evidence="3 4">CCMP1335</strain>
    </source>
</reference>
<sequence>MMIHQFAMAALLTASASAANKSGYSTKHRSKFLSEMKSANTAARSNNNGRKLSKDQTPTFDSFAEELNGDSDRSKNLRKKVISKAKYISPEEVKERESRKLQNNYNNAAANGSNNANNYQGASYTSNADGADDYFVASGSWDNAFGFDATQYSLSYLRCAEVRQFDDELAAEEDTDSVFATKHFAVFRFCPAKTCEGMTEEQIEEEQLTQQQAWAREQATAAASGSSSSYQQARSGVNQNQYDNTQNEQRAWYYDSRIVGGAAGEGCSSNYGEYMLELEDYLAIMADYHADRFEVYCEFCEQCMYDVYQQWVKYSQQNAQNYYNNRDLKEGETNSLAITEDWKADMEERQLGGNDMSQFLIKKGYQICPEYETCKYYQNLCKAGIDDTLEEYFECTEVERNNGQAAYIGPHCGEDGRTVTLGIYSDENYTRCETSVASHPTLWSAPYLENNGM</sequence>
<dbReference type="eggNOG" id="ENOG502SSA6">
    <property type="taxonomic scope" value="Eukaryota"/>
</dbReference>
<evidence type="ECO:0000256" key="2">
    <source>
        <dbReference type="SAM" id="SignalP"/>
    </source>
</evidence>
<keyword evidence="4" id="KW-1185">Reference proteome</keyword>
<name>B8LEF7_THAPS</name>
<reference evidence="3 4" key="1">
    <citation type="journal article" date="2004" name="Science">
        <title>The genome of the diatom Thalassiosira pseudonana: ecology, evolution, and metabolism.</title>
        <authorList>
            <person name="Armbrust E.V."/>
            <person name="Berges J.A."/>
            <person name="Bowler C."/>
            <person name="Green B.R."/>
            <person name="Martinez D."/>
            <person name="Putnam N.H."/>
            <person name="Zhou S."/>
            <person name="Allen A.E."/>
            <person name="Apt K.E."/>
            <person name="Bechner M."/>
            <person name="Brzezinski M.A."/>
            <person name="Chaal B.K."/>
            <person name="Chiovitti A."/>
            <person name="Davis A.K."/>
            <person name="Demarest M.S."/>
            <person name="Detter J.C."/>
            <person name="Glavina T."/>
            <person name="Goodstein D."/>
            <person name="Hadi M.Z."/>
            <person name="Hellsten U."/>
            <person name="Hildebrand M."/>
            <person name="Jenkins B.D."/>
            <person name="Jurka J."/>
            <person name="Kapitonov V.V."/>
            <person name="Kroger N."/>
            <person name="Lau W.W."/>
            <person name="Lane T.W."/>
            <person name="Larimer F.W."/>
            <person name="Lippmeier J.C."/>
            <person name="Lucas S."/>
            <person name="Medina M."/>
            <person name="Montsant A."/>
            <person name="Obornik M."/>
            <person name="Parker M.S."/>
            <person name="Palenik B."/>
            <person name="Pazour G.J."/>
            <person name="Richardson P.M."/>
            <person name="Rynearson T.A."/>
            <person name="Saito M.A."/>
            <person name="Schwartz D.C."/>
            <person name="Thamatrakoln K."/>
            <person name="Valentin K."/>
            <person name="Vardi A."/>
            <person name="Wilkerson F.P."/>
            <person name="Rokhsar D.S."/>
        </authorList>
    </citation>
    <scope>NUCLEOTIDE SEQUENCE [LARGE SCALE GENOMIC DNA]</scope>
    <source>
        <strain evidence="3 4">CCMP1335</strain>
    </source>
</reference>
<dbReference type="Proteomes" id="UP000001449">
    <property type="component" value="Unassembled WGS sequence"/>
</dbReference>